<protein>
    <submittedName>
        <fullName evidence="1">MBL fold metallo-hydrolase</fullName>
    </submittedName>
</protein>
<name>A0A7C0U6C4_9BACT</name>
<proteinExistence type="predicted"/>
<dbReference type="Pfam" id="PF13483">
    <property type="entry name" value="Lactamase_B_3"/>
    <property type="match status" value="1"/>
</dbReference>
<dbReference type="InterPro" id="IPR036866">
    <property type="entry name" value="RibonucZ/Hydroxyglut_hydro"/>
</dbReference>
<feature type="non-terminal residue" evidence="1">
    <location>
        <position position="223"/>
    </location>
</feature>
<comment type="caution">
    <text evidence="1">The sequence shown here is derived from an EMBL/GenBank/DDBJ whole genome shotgun (WGS) entry which is preliminary data.</text>
</comment>
<evidence type="ECO:0000313" key="1">
    <source>
        <dbReference type="EMBL" id="HDD53252.1"/>
    </source>
</evidence>
<dbReference type="PANTHER" id="PTHR43546:SF4">
    <property type="entry name" value="UPF0282 PROTEIN MJ1629"/>
    <property type="match status" value="1"/>
</dbReference>
<dbReference type="AlphaFoldDB" id="A0A7C0U6C4"/>
<reference evidence="1" key="1">
    <citation type="journal article" date="2020" name="mSystems">
        <title>Genome- and Community-Level Interaction Insights into Carbon Utilization and Element Cycling Functions of Hydrothermarchaeota in Hydrothermal Sediment.</title>
        <authorList>
            <person name="Zhou Z."/>
            <person name="Liu Y."/>
            <person name="Xu W."/>
            <person name="Pan J."/>
            <person name="Luo Z.H."/>
            <person name="Li M."/>
        </authorList>
    </citation>
    <scope>NUCLEOTIDE SEQUENCE [LARGE SCALE GENOMIC DNA]</scope>
    <source>
        <strain evidence="1">HyVt-115</strain>
    </source>
</reference>
<gene>
    <name evidence="1" type="ORF">ENF32_04205</name>
</gene>
<dbReference type="Gene3D" id="3.60.15.10">
    <property type="entry name" value="Ribonuclease Z/Hydroxyacylglutathione hydrolase-like"/>
    <property type="match status" value="1"/>
</dbReference>
<sequence>MRVTPLAADSMGTRSMATLVEADGWKILIDPGVALGPKRYGLPPHPKELERKEDHWKRVKEAAKDAQILVITHYHHDHYHPQEMEIYRGKTLIIKDPKSHINRNQAKRAKAFLQDLGETPRGVMVGDGRAFNLEGVDLVFSPPVPHGKSSRLGYVIQVAVHYGGETFLFTSDVQGPLLPQQQEFILDMDPSVLYVDGPMTYMMGTRFSREDLEAALKNLLEIL</sequence>
<accession>A0A7C0U6C4</accession>
<dbReference type="EMBL" id="DQWS01000159">
    <property type="protein sequence ID" value="HDD53252.1"/>
    <property type="molecule type" value="Genomic_DNA"/>
</dbReference>
<dbReference type="PANTHER" id="PTHR43546">
    <property type="entry name" value="UPF0173 METAL-DEPENDENT HYDROLASE MJ1163-RELATED"/>
    <property type="match status" value="1"/>
</dbReference>
<dbReference type="SUPFAM" id="SSF56281">
    <property type="entry name" value="Metallo-hydrolase/oxidoreductase"/>
    <property type="match status" value="1"/>
</dbReference>
<organism evidence="1">
    <name type="scientific">Thermosulfidibacter takaii</name>
    <dbReference type="NCBI Taxonomy" id="412593"/>
    <lineage>
        <taxon>Bacteria</taxon>
        <taxon>Pseudomonadati</taxon>
        <taxon>Thermosulfidibacterota</taxon>
        <taxon>Thermosulfidibacteria</taxon>
        <taxon>Thermosulfidibacterales</taxon>
        <taxon>Thermosulfidibacteraceae</taxon>
    </lineage>
</organism>
<dbReference type="Proteomes" id="UP000885690">
    <property type="component" value="Unassembled WGS sequence"/>
</dbReference>
<dbReference type="InterPro" id="IPR050114">
    <property type="entry name" value="UPF0173_UPF0282_UlaG_hydrolase"/>
</dbReference>